<dbReference type="OrthoDB" id="3439480at2759"/>
<evidence type="ECO:0000256" key="1">
    <source>
        <dbReference type="SAM" id="MobiDB-lite"/>
    </source>
</evidence>
<protein>
    <submittedName>
        <fullName evidence="2">Uncharacterized protein</fullName>
    </submittedName>
</protein>
<dbReference type="Proteomes" id="UP000758603">
    <property type="component" value="Unassembled WGS sequence"/>
</dbReference>
<name>A0A9P8UTH9_9PEZI</name>
<feature type="compositionally biased region" description="Basic and acidic residues" evidence="1">
    <location>
        <begin position="200"/>
        <end position="251"/>
    </location>
</feature>
<proteinExistence type="predicted"/>
<gene>
    <name evidence="2" type="ORF">BKA67DRAFT_205744</name>
</gene>
<dbReference type="GeneID" id="70124347"/>
<dbReference type="EMBL" id="JAGPXC010000002">
    <property type="protein sequence ID" value="KAH6658063.1"/>
    <property type="molecule type" value="Genomic_DNA"/>
</dbReference>
<keyword evidence="3" id="KW-1185">Reference proteome</keyword>
<feature type="region of interest" description="Disordered" evidence="1">
    <location>
        <begin position="1"/>
        <end position="147"/>
    </location>
</feature>
<feature type="compositionally biased region" description="Low complexity" evidence="1">
    <location>
        <begin position="334"/>
        <end position="349"/>
    </location>
</feature>
<feature type="region of interest" description="Disordered" evidence="1">
    <location>
        <begin position="183"/>
        <end position="268"/>
    </location>
</feature>
<evidence type="ECO:0000313" key="2">
    <source>
        <dbReference type="EMBL" id="KAH6658063.1"/>
    </source>
</evidence>
<feature type="compositionally biased region" description="Basic and acidic residues" evidence="1">
    <location>
        <begin position="306"/>
        <end position="327"/>
    </location>
</feature>
<feature type="region of interest" description="Disordered" evidence="1">
    <location>
        <begin position="280"/>
        <end position="359"/>
    </location>
</feature>
<dbReference type="AlphaFoldDB" id="A0A9P8UTH9"/>
<reference evidence="2" key="1">
    <citation type="journal article" date="2021" name="Nat. Commun.">
        <title>Genetic determinants of endophytism in the Arabidopsis root mycobiome.</title>
        <authorList>
            <person name="Mesny F."/>
            <person name="Miyauchi S."/>
            <person name="Thiergart T."/>
            <person name="Pickel B."/>
            <person name="Atanasova L."/>
            <person name="Karlsson M."/>
            <person name="Huettel B."/>
            <person name="Barry K.W."/>
            <person name="Haridas S."/>
            <person name="Chen C."/>
            <person name="Bauer D."/>
            <person name="Andreopoulos W."/>
            <person name="Pangilinan J."/>
            <person name="LaButti K."/>
            <person name="Riley R."/>
            <person name="Lipzen A."/>
            <person name="Clum A."/>
            <person name="Drula E."/>
            <person name="Henrissat B."/>
            <person name="Kohler A."/>
            <person name="Grigoriev I.V."/>
            <person name="Martin F.M."/>
            <person name="Hacquard S."/>
        </authorList>
    </citation>
    <scope>NUCLEOTIDE SEQUENCE</scope>
    <source>
        <strain evidence="2">MPI-SDFR-AT-0073</strain>
    </source>
</reference>
<dbReference type="RefSeq" id="XP_045962297.1">
    <property type="nucleotide sequence ID" value="XM_046095454.1"/>
</dbReference>
<comment type="caution">
    <text evidence="2">The sequence shown here is derived from an EMBL/GenBank/DDBJ whole genome shotgun (WGS) entry which is preliminary data.</text>
</comment>
<accession>A0A9P8UTH9</accession>
<evidence type="ECO:0000313" key="3">
    <source>
        <dbReference type="Proteomes" id="UP000758603"/>
    </source>
</evidence>
<sequence length="359" mass="41393">MCEKHYYSNTTRDGVREKQTQQVRCKKALRSGIPCENSQKFKHPEGELPASASLLSANYPPSPPSSDTSFAHSGSEGERSHKRRSGVYFNGEKVAEIGPKSSLSRQTSRRERRGSNHVVIVEPPKSPRTPPRYETPLASPTRSPTYVHERPYSSYYIRPEVNLEVNRPRRDSAVHYDYITPKVRTRRDSHSQGSGSISDEEARLRQLKREIKKAEEAKKAAEEAERRRKEEARKEAAARQHRLDKDIRRQNENIANRPVAAAPMPPTPLKYRRGSVSLKQPDAMLADAMRNTYIDAEKERRRREKRVQEEREQRAREEEVAQKERLRARMAPQRSHTTSHSSSTSSSRRPTVVYDDPYR</sequence>
<organism evidence="2 3">
    <name type="scientific">Truncatella angustata</name>
    <dbReference type="NCBI Taxonomy" id="152316"/>
    <lineage>
        <taxon>Eukaryota</taxon>
        <taxon>Fungi</taxon>
        <taxon>Dikarya</taxon>
        <taxon>Ascomycota</taxon>
        <taxon>Pezizomycotina</taxon>
        <taxon>Sordariomycetes</taxon>
        <taxon>Xylariomycetidae</taxon>
        <taxon>Amphisphaeriales</taxon>
        <taxon>Sporocadaceae</taxon>
        <taxon>Truncatella</taxon>
    </lineage>
</organism>